<accession>A0A4C2E9N0</accession>
<feature type="domain" description="DNA2/NAM7 helicase-like C-terminal" evidence="4">
    <location>
        <begin position="845"/>
        <end position="1070"/>
    </location>
</feature>
<feature type="domain" description="DNA2/NAM7 helicase helicase" evidence="3">
    <location>
        <begin position="742"/>
        <end position="838"/>
    </location>
</feature>
<evidence type="ECO:0000313" key="6">
    <source>
        <dbReference type="Proteomes" id="UP000301737"/>
    </source>
</evidence>
<dbReference type="GO" id="GO:0003724">
    <property type="term" value="F:RNA helicase activity"/>
    <property type="evidence" value="ECO:0007669"/>
    <property type="project" value="TreeGrafter"/>
</dbReference>
<dbReference type="Proteomes" id="UP000301737">
    <property type="component" value="Unassembled WGS sequence"/>
</dbReference>
<proteinExistence type="predicted"/>
<reference evidence="5 6" key="1">
    <citation type="submission" date="2019-01" db="EMBL/GenBank/DDBJ databases">
        <title>Draft Genome Sequencing of Zygosaccharomyces mellis Ca-7.</title>
        <authorList>
            <person name="Shiwa Y."/>
            <person name="Kanesaki Y."/>
            <person name="Ishige T."/>
            <person name="Mura K."/>
            <person name="Hori T."/>
            <person name="Tamura T."/>
        </authorList>
    </citation>
    <scope>NUCLEOTIDE SEQUENCE [LARGE SCALE GENOMIC DNA]</scope>
    <source>
        <strain evidence="5 6">Ca-7</strain>
    </source>
</reference>
<feature type="compositionally biased region" description="Polar residues" evidence="2">
    <location>
        <begin position="356"/>
        <end position="376"/>
    </location>
</feature>
<feature type="compositionally biased region" description="Basic and acidic residues" evidence="2">
    <location>
        <begin position="180"/>
        <end position="192"/>
    </location>
</feature>
<dbReference type="AlphaFoldDB" id="A0A4C2E9N0"/>
<keyword evidence="1" id="KW-0378">Hydrolase</keyword>
<dbReference type="GO" id="GO:0000184">
    <property type="term" value="P:nuclear-transcribed mRNA catabolic process, nonsense-mediated decay"/>
    <property type="evidence" value="ECO:0007669"/>
    <property type="project" value="TreeGrafter"/>
</dbReference>
<feature type="compositionally biased region" description="Polar residues" evidence="2">
    <location>
        <begin position="393"/>
        <end position="411"/>
    </location>
</feature>
<keyword evidence="1" id="KW-0547">Nucleotide-binding</keyword>
<keyword evidence="6" id="KW-1185">Reference proteome</keyword>
<feature type="region of interest" description="Disordered" evidence="2">
    <location>
        <begin position="163"/>
        <end position="196"/>
    </location>
</feature>
<dbReference type="OrthoDB" id="6513042at2759"/>
<organism evidence="5 6">
    <name type="scientific">Zygosaccharomyces mellis</name>
    <dbReference type="NCBI Taxonomy" id="42258"/>
    <lineage>
        <taxon>Eukaryota</taxon>
        <taxon>Fungi</taxon>
        <taxon>Dikarya</taxon>
        <taxon>Ascomycota</taxon>
        <taxon>Saccharomycotina</taxon>
        <taxon>Saccharomycetes</taxon>
        <taxon>Saccharomycetales</taxon>
        <taxon>Saccharomycetaceae</taxon>
        <taxon>Zygosaccharomyces</taxon>
    </lineage>
</organism>
<keyword evidence="1" id="KW-0067">ATP-binding</keyword>
<protein>
    <recommendedName>
        <fullName evidence="7">ATP-dependent RNA helicase</fullName>
    </recommendedName>
</protein>
<dbReference type="GO" id="GO:0003678">
    <property type="term" value="F:DNA helicase activity"/>
    <property type="evidence" value="ECO:0007669"/>
    <property type="project" value="UniProtKB-ARBA"/>
</dbReference>
<feature type="compositionally biased region" description="Polar residues" evidence="2">
    <location>
        <begin position="280"/>
        <end position="323"/>
    </location>
</feature>
<feature type="domain" description="DNA2/NAM7 helicase helicase" evidence="3">
    <location>
        <begin position="631"/>
        <end position="734"/>
    </location>
</feature>
<evidence type="ECO:0008006" key="7">
    <source>
        <dbReference type="Google" id="ProtNLM"/>
    </source>
</evidence>
<feature type="compositionally biased region" description="Basic residues" evidence="2">
    <location>
        <begin position="163"/>
        <end position="179"/>
    </location>
</feature>
<feature type="compositionally biased region" description="Basic and acidic residues" evidence="2">
    <location>
        <begin position="378"/>
        <end position="392"/>
    </location>
</feature>
<dbReference type="InterPro" id="IPR041679">
    <property type="entry name" value="DNA2/NAM7-like_C"/>
</dbReference>
<gene>
    <name evidence="5" type="ORF">ZYGM_003799</name>
</gene>
<dbReference type="InterPro" id="IPR047187">
    <property type="entry name" value="SF1_C_Upf1"/>
</dbReference>
<dbReference type="EMBL" id="BIMX01000006">
    <property type="protein sequence ID" value="GCE98748.1"/>
    <property type="molecule type" value="Genomic_DNA"/>
</dbReference>
<dbReference type="Pfam" id="PF13087">
    <property type="entry name" value="AAA_12"/>
    <property type="match status" value="1"/>
</dbReference>
<evidence type="ECO:0000256" key="2">
    <source>
        <dbReference type="SAM" id="MobiDB-lite"/>
    </source>
</evidence>
<evidence type="ECO:0000313" key="5">
    <source>
        <dbReference type="EMBL" id="GCE98748.1"/>
    </source>
</evidence>
<dbReference type="InterPro" id="IPR045055">
    <property type="entry name" value="DNA2/NAM7-like"/>
</dbReference>
<evidence type="ECO:0000259" key="4">
    <source>
        <dbReference type="Pfam" id="PF13087"/>
    </source>
</evidence>
<dbReference type="InterPro" id="IPR027417">
    <property type="entry name" value="P-loop_NTPase"/>
</dbReference>
<feature type="region of interest" description="Disordered" evidence="2">
    <location>
        <begin position="224"/>
        <end position="444"/>
    </location>
</feature>
<evidence type="ECO:0000259" key="3">
    <source>
        <dbReference type="Pfam" id="PF13086"/>
    </source>
</evidence>
<dbReference type="PANTHER" id="PTHR10887">
    <property type="entry name" value="DNA2/NAM7 HELICASE FAMILY"/>
    <property type="match status" value="1"/>
</dbReference>
<sequence length="1100" mass="123351">MSKFQCITCNEVLDSDAMMRHLSSTRHKTVIDAHSEEEVSCEDCQNSNVHQLQIIRFGGEDMSLLCTPCLNKEYAASERPSTAYSLSNGSLLRFWDAYSKVRDCCCEECGNESHLNVNSKKQVFCDDCLRKKSESVSKGFISEDSGRFLYLFLGIKETTNASRFKKKGGRRLGRGKKGKKAESVKKPKEKKPLTVHQQLAKKAYENKKSNNTIEGDSSLSLKSFKGHKAASESDQSKVISSNTKNVPSARGKLHGNPQGKPSGKADVKSQGKSHGKPQVKPQSKSGKLPATNNKPATNSKNSVSTAAVPSKRGNTPKSSSSKFSPAVLQGDETKRQQSSGGKQSGGKRSSGKINDANLSISKQTGSKINSGKQSSGKLDARRSTGVKSKDSKQINGKQAGNESSGKQSGKQGNKRNDTKQDNGDAKLSSQSTTESTPVAEYEEGEPLREMIKYVPKLTYSDPDDYFNTYSYALYLEEKLQNKFLQNFQITWPNNDKETVFVVKMDLNNNIELERLLPKNALKLGRPPFVNLQPLILATQDESKVWYTYVKEFQMNRRDTTLLLELYPWNKIKLPIKHSNDQMKILPCGAQTSRIYFAMTRAKNPRFIDLIMGQKPIKQISFTNRLNYSKDNFNESQKNAIQHVLNNSVTVLQGPPGTGKTSTIEELIIQMIRNFSSWPILCVAASNIAIDNIAEKFIDNKDGIRILRIVSDSKESQYNKDHPLGKICLHNIVNDQLSPQLREVQHKLRTGKAHEVSKNQYNNLSTAQNQIADRYIMQAQILFTTTITAGGRRLKAIKELPVVVMDESTQSSEAATLVPLSLPGIRKFVFVGDEKQLSSFSQIPQLEMSLFERVLLNGCYKNPHMLDTQYRMHPIISEFPRQRFYGGLLKDGVTDEQKSWPSIRYPLFFLRCDLGNETKVSGSQNGLRGYTYINHHECQLLLQIVYKLILDKKVPRHQIGIVTPYSAQRDAISELLVQDRIVNPQGLAMEQEIDEMDPFDAMAGNKKNSINIVNDIYIATVDSFQGHEKNFILFSTVRNNPLGKIGFVSDARRMNVALTRAKNGLILVGNDHTLRNGSDLWKDYIDYLNSRQLIFADMSGY</sequence>
<dbReference type="Pfam" id="PF13086">
    <property type="entry name" value="AAA_11"/>
    <property type="match status" value="2"/>
</dbReference>
<feature type="compositionally biased region" description="Basic and acidic residues" evidence="2">
    <location>
        <begin position="414"/>
        <end position="424"/>
    </location>
</feature>
<evidence type="ECO:0000256" key="1">
    <source>
        <dbReference type="ARBA" id="ARBA00022806"/>
    </source>
</evidence>
<dbReference type="GO" id="GO:0005737">
    <property type="term" value="C:cytoplasm"/>
    <property type="evidence" value="ECO:0007669"/>
    <property type="project" value="TreeGrafter"/>
</dbReference>
<dbReference type="Gene3D" id="3.40.50.300">
    <property type="entry name" value="P-loop containing nucleotide triphosphate hydrolases"/>
    <property type="match status" value="2"/>
</dbReference>
<dbReference type="CDD" id="cd18808">
    <property type="entry name" value="SF1_C_Upf1"/>
    <property type="match status" value="1"/>
</dbReference>
<dbReference type="PANTHER" id="PTHR10887:SF317">
    <property type="entry name" value="ATP-DEPENDENT RNA HELICASE ECM32-RELATED"/>
    <property type="match status" value="1"/>
</dbReference>
<keyword evidence="1" id="KW-0347">Helicase</keyword>
<feature type="compositionally biased region" description="Polar residues" evidence="2">
    <location>
        <begin position="427"/>
        <end position="436"/>
    </location>
</feature>
<dbReference type="FunFam" id="3.40.50.300:FF:002019">
    <property type="entry name" value="DNA helicase I"/>
    <property type="match status" value="1"/>
</dbReference>
<name>A0A4C2E9N0_9SACH</name>
<dbReference type="InterPro" id="IPR041677">
    <property type="entry name" value="DNA2/NAM7_AAA_11"/>
</dbReference>
<dbReference type="SUPFAM" id="SSF52540">
    <property type="entry name" value="P-loop containing nucleoside triphosphate hydrolases"/>
    <property type="match status" value="1"/>
</dbReference>
<feature type="compositionally biased region" description="Polar residues" evidence="2">
    <location>
        <begin position="236"/>
        <end position="246"/>
    </location>
</feature>
<comment type="caution">
    <text evidence="5">The sequence shown here is derived from an EMBL/GenBank/DDBJ whole genome shotgun (WGS) entry which is preliminary data.</text>
</comment>